<dbReference type="AlphaFoldDB" id="A0A9Q0PYX9"/>
<sequence length="106" mass="11944">MAAGGGHKGIGNGNRGRPYGMMLVLAFGAALLGVMVLHKFREKRIFNLLTKEKDRELMSLHLILQISKQYHRYIQLKVLYKGLKNSPLENDFLPLQLAGCKLHAQD</sequence>
<proteinExistence type="predicted"/>
<comment type="caution">
    <text evidence="2">The sequence shown here is derived from an EMBL/GenBank/DDBJ whole genome shotgun (WGS) entry which is preliminary data.</text>
</comment>
<dbReference type="PANTHER" id="PTHR36143">
    <property type="entry name" value="OS08G0177500 PROTEIN"/>
    <property type="match status" value="1"/>
</dbReference>
<keyword evidence="1" id="KW-0472">Membrane</keyword>
<dbReference type="EMBL" id="JAPFFL010000010">
    <property type="protein sequence ID" value="KAJ6696667.1"/>
    <property type="molecule type" value="Genomic_DNA"/>
</dbReference>
<keyword evidence="1" id="KW-0812">Transmembrane</keyword>
<organism evidence="2 3">
    <name type="scientific">Salix viminalis</name>
    <name type="common">Common osier</name>
    <name type="synonym">Basket willow</name>
    <dbReference type="NCBI Taxonomy" id="40686"/>
    <lineage>
        <taxon>Eukaryota</taxon>
        <taxon>Viridiplantae</taxon>
        <taxon>Streptophyta</taxon>
        <taxon>Embryophyta</taxon>
        <taxon>Tracheophyta</taxon>
        <taxon>Spermatophyta</taxon>
        <taxon>Magnoliopsida</taxon>
        <taxon>eudicotyledons</taxon>
        <taxon>Gunneridae</taxon>
        <taxon>Pentapetalae</taxon>
        <taxon>rosids</taxon>
        <taxon>fabids</taxon>
        <taxon>Malpighiales</taxon>
        <taxon>Salicaceae</taxon>
        <taxon>Saliceae</taxon>
        <taxon>Salix</taxon>
    </lineage>
</organism>
<dbReference type="PANTHER" id="PTHR36143:SF4">
    <property type="entry name" value="OS08G0177500 PROTEIN"/>
    <property type="match status" value="1"/>
</dbReference>
<reference evidence="2" key="2">
    <citation type="journal article" date="2023" name="Int. J. Mol. Sci.">
        <title>De Novo Assembly and Annotation of 11 Diverse Shrub Willow (Salix) Genomes Reveals Novel Gene Organization in Sex-Linked Regions.</title>
        <authorList>
            <person name="Hyden B."/>
            <person name="Feng K."/>
            <person name="Yates T.B."/>
            <person name="Jawdy S."/>
            <person name="Cereghino C."/>
            <person name="Smart L.B."/>
            <person name="Muchero W."/>
        </authorList>
    </citation>
    <scope>NUCLEOTIDE SEQUENCE [LARGE SCALE GENOMIC DNA]</scope>
    <source>
        <tissue evidence="2">Shoot tip</tissue>
    </source>
</reference>
<keyword evidence="3" id="KW-1185">Reference proteome</keyword>
<keyword evidence="1" id="KW-1133">Transmembrane helix</keyword>
<reference evidence="2" key="1">
    <citation type="submission" date="2022-11" db="EMBL/GenBank/DDBJ databases">
        <authorList>
            <person name="Hyden B.L."/>
            <person name="Feng K."/>
            <person name="Yates T."/>
            <person name="Jawdy S."/>
            <person name="Smart L.B."/>
            <person name="Muchero W."/>
        </authorList>
    </citation>
    <scope>NUCLEOTIDE SEQUENCE</scope>
    <source>
        <tissue evidence="2">Shoot tip</tissue>
    </source>
</reference>
<evidence type="ECO:0000313" key="3">
    <source>
        <dbReference type="Proteomes" id="UP001151529"/>
    </source>
</evidence>
<gene>
    <name evidence="2" type="ORF">OIU85_003060</name>
</gene>
<evidence type="ECO:0000313" key="2">
    <source>
        <dbReference type="EMBL" id="KAJ6696667.1"/>
    </source>
</evidence>
<dbReference type="Proteomes" id="UP001151529">
    <property type="component" value="Chromosome 19"/>
</dbReference>
<feature type="transmembrane region" description="Helical" evidence="1">
    <location>
        <begin position="19"/>
        <end position="37"/>
    </location>
</feature>
<name>A0A9Q0PYX9_SALVM</name>
<accession>A0A9Q0PYX9</accession>
<protein>
    <submittedName>
        <fullName evidence="2">Uncharacterized protein</fullName>
    </submittedName>
</protein>
<evidence type="ECO:0000256" key="1">
    <source>
        <dbReference type="SAM" id="Phobius"/>
    </source>
</evidence>